<accession>A0A8J6NL93</accession>
<dbReference type="Proteomes" id="UP000603434">
    <property type="component" value="Unassembled WGS sequence"/>
</dbReference>
<dbReference type="AlphaFoldDB" id="A0A8J6NL93"/>
<protein>
    <recommendedName>
        <fullName evidence="3">ABC transporter ATP-binding protein</fullName>
    </recommendedName>
</protein>
<evidence type="ECO:0008006" key="3">
    <source>
        <dbReference type="Google" id="ProtNLM"/>
    </source>
</evidence>
<gene>
    <name evidence="1" type="ORF">H8E23_00430</name>
</gene>
<sequence length="54" mass="6281">MSDDVVIRVENLSKQYRIGGAKEGYRTFRETLVDAVKAPFQCLKSAFNLFQRKR</sequence>
<evidence type="ECO:0000313" key="2">
    <source>
        <dbReference type="Proteomes" id="UP000603434"/>
    </source>
</evidence>
<organism evidence="1 2">
    <name type="scientific">Candidatus Desulfatibia profunda</name>
    <dbReference type="NCBI Taxonomy" id="2841695"/>
    <lineage>
        <taxon>Bacteria</taxon>
        <taxon>Pseudomonadati</taxon>
        <taxon>Thermodesulfobacteriota</taxon>
        <taxon>Desulfobacteria</taxon>
        <taxon>Desulfobacterales</taxon>
        <taxon>Desulfobacterales incertae sedis</taxon>
        <taxon>Candidatus Desulfatibia</taxon>
    </lineage>
</organism>
<proteinExistence type="predicted"/>
<dbReference type="EMBL" id="JACNJH010000025">
    <property type="protein sequence ID" value="MBC8359849.1"/>
    <property type="molecule type" value="Genomic_DNA"/>
</dbReference>
<reference evidence="1 2" key="1">
    <citation type="submission" date="2020-08" db="EMBL/GenBank/DDBJ databases">
        <title>Bridging the membrane lipid divide: bacteria of the FCB group superphylum have the potential to synthesize archaeal ether lipids.</title>
        <authorList>
            <person name="Villanueva L."/>
            <person name="Von Meijenfeldt F.A.B."/>
            <person name="Westbye A.B."/>
            <person name="Yadav S."/>
            <person name="Hopmans E.C."/>
            <person name="Dutilh B.E."/>
            <person name="Sinninghe Damste J.S."/>
        </authorList>
    </citation>
    <scope>NUCLEOTIDE SEQUENCE [LARGE SCALE GENOMIC DNA]</scope>
    <source>
        <strain evidence="1">NIOZ-UU30</strain>
    </source>
</reference>
<evidence type="ECO:0000313" key="1">
    <source>
        <dbReference type="EMBL" id="MBC8359849.1"/>
    </source>
</evidence>
<comment type="caution">
    <text evidence="1">The sequence shown here is derived from an EMBL/GenBank/DDBJ whole genome shotgun (WGS) entry which is preliminary data.</text>
</comment>
<name>A0A8J6NL93_9BACT</name>